<evidence type="ECO:0000313" key="3">
    <source>
        <dbReference type="EMBL" id="GEP44187.1"/>
    </source>
</evidence>
<feature type="signal peptide" evidence="1">
    <location>
        <begin position="1"/>
        <end position="28"/>
    </location>
</feature>
<evidence type="ECO:0000256" key="1">
    <source>
        <dbReference type="SAM" id="SignalP"/>
    </source>
</evidence>
<evidence type="ECO:0000259" key="2">
    <source>
        <dbReference type="Pfam" id="PF07978"/>
    </source>
</evidence>
<dbReference type="Pfam" id="PF07978">
    <property type="entry name" value="NIPSNAP"/>
    <property type="match status" value="1"/>
</dbReference>
<name>A0A512MBS8_9BACT</name>
<dbReference type="PROSITE" id="PS51257">
    <property type="entry name" value="PROKAR_LIPOPROTEIN"/>
    <property type="match status" value="1"/>
</dbReference>
<organism evidence="3 4">
    <name type="scientific">Brevifollis gellanilyticus</name>
    <dbReference type="NCBI Taxonomy" id="748831"/>
    <lineage>
        <taxon>Bacteria</taxon>
        <taxon>Pseudomonadati</taxon>
        <taxon>Verrucomicrobiota</taxon>
        <taxon>Verrucomicrobiia</taxon>
        <taxon>Verrucomicrobiales</taxon>
        <taxon>Verrucomicrobiaceae</taxon>
    </lineage>
</organism>
<feature type="domain" description="NIPSNAP" evidence="2">
    <location>
        <begin position="155"/>
        <end position="260"/>
    </location>
</feature>
<dbReference type="Proteomes" id="UP000321577">
    <property type="component" value="Unassembled WGS sequence"/>
</dbReference>
<keyword evidence="4" id="KW-1185">Reference proteome</keyword>
<evidence type="ECO:0000313" key="4">
    <source>
        <dbReference type="Proteomes" id="UP000321577"/>
    </source>
</evidence>
<dbReference type="InterPro" id="IPR012577">
    <property type="entry name" value="NIPSNAP"/>
</dbReference>
<comment type="caution">
    <text evidence="3">The sequence shown here is derived from an EMBL/GenBank/DDBJ whole genome shotgun (WGS) entry which is preliminary data.</text>
</comment>
<dbReference type="RefSeq" id="WP_146851892.1">
    <property type="nucleotide sequence ID" value="NZ_BKAG01000026.1"/>
</dbReference>
<dbReference type="InterPro" id="IPR011008">
    <property type="entry name" value="Dimeric_a/b-barrel"/>
</dbReference>
<reference evidence="3 4" key="1">
    <citation type="submission" date="2019-07" db="EMBL/GenBank/DDBJ databases">
        <title>Whole genome shotgun sequence of Brevifollis gellanilyticus NBRC 108608.</title>
        <authorList>
            <person name="Hosoyama A."/>
            <person name="Uohara A."/>
            <person name="Ohji S."/>
            <person name="Ichikawa N."/>
        </authorList>
    </citation>
    <scope>NUCLEOTIDE SEQUENCE [LARGE SCALE GENOMIC DNA]</scope>
    <source>
        <strain evidence="3 4">NBRC 108608</strain>
    </source>
</reference>
<dbReference type="EMBL" id="BKAG01000026">
    <property type="protein sequence ID" value="GEP44187.1"/>
    <property type="molecule type" value="Genomic_DNA"/>
</dbReference>
<dbReference type="AlphaFoldDB" id="A0A512MBS8"/>
<dbReference type="OrthoDB" id="192769at2"/>
<accession>A0A512MBS8</accession>
<dbReference type="Gene3D" id="3.30.70.100">
    <property type="match status" value="2"/>
</dbReference>
<gene>
    <name evidence="3" type="ORF">BGE01nite_34780</name>
</gene>
<dbReference type="SUPFAM" id="SSF54909">
    <property type="entry name" value="Dimeric alpha+beta barrel"/>
    <property type="match status" value="1"/>
</dbReference>
<proteinExistence type="predicted"/>
<protein>
    <recommendedName>
        <fullName evidence="2">NIPSNAP domain-containing protein</fullName>
    </recommendedName>
</protein>
<sequence length="261" mass="28093">MKRSTFLKSTLAAAGAVGTACATSIAQAATAGSAEYVEIRKYLLKSAEKQAVLEAYLKEAAIPALNRLGVPQVGVFLPQKQEAQPVVYVVLRHTSLDAFAKSTELLADSAVQQTGATYLGAPATEAVYERVESWLTRGIGGMPAVSTPAKGSQLYQLRVYESHSEKAGKKKIEMFNIGELAIFKRCGLNAVFFGETVVGPLMPNLTYMLAFKDTAAKDAAWNTFRADPDWAKLKATPGFADKEIVSRITNILLVPAPFSQI</sequence>
<keyword evidence="1" id="KW-0732">Signal</keyword>
<feature type="chain" id="PRO_5022018721" description="NIPSNAP domain-containing protein" evidence="1">
    <location>
        <begin position="29"/>
        <end position="261"/>
    </location>
</feature>